<protein>
    <submittedName>
        <fullName evidence="1">Winged helix DNA-binding domain-containing protein</fullName>
    </submittedName>
</protein>
<keyword evidence="2" id="KW-1185">Reference proteome</keyword>
<dbReference type="Pfam" id="PF06224">
    <property type="entry name" value="AlkZ-like"/>
    <property type="match status" value="1"/>
</dbReference>
<dbReference type="RefSeq" id="WP_344825591.1">
    <property type="nucleotide sequence ID" value="NZ_BAAAUV010000004.1"/>
</dbReference>
<proteinExistence type="predicted"/>
<organism evidence="1 2">
    <name type="scientific">Actinocorallia longicatena</name>
    <dbReference type="NCBI Taxonomy" id="111803"/>
    <lineage>
        <taxon>Bacteria</taxon>
        <taxon>Bacillati</taxon>
        <taxon>Actinomycetota</taxon>
        <taxon>Actinomycetes</taxon>
        <taxon>Streptosporangiales</taxon>
        <taxon>Thermomonosporaceae</taxon>
        <taxon>Actinocorallia</taxon>
    </lineage>
</organism>
<evidence type="ECO:0000313" key="1">
    <source>
        <dbReference type="EMBL" id="GAA3206147.1"/>
    </source>
</evidence>
<sequence>MQTLSDRALNRATLARQHLLKRSDLSAVEMVSHLGGMQAQAPLSPYVGLWTRLASFAPEDLAGPLLERRLVRAVLQRATVHLVTAEDALYLRPLVDRLLEARFDGHFRAAIEGLDRTAFRAAARELTAEAAYQRPALGRALADRFPGHDAEMLSYAAVYMTPLAQTTPRGVWGASTAAAPLIGLETWLGGPMEPDPSPGRLVLRHLGAFGPATVADVQLWCGLTRLKEVAERLDLVRFRAADGRLLYDLPDAPRPPEDVPAPPRLLPEYDNLLLSHKDRSRVIPERRRVPLPPGHGASGGTFLLDGLWRGEWKFAADGAFELHPHVPLRPSDEEALTAEGLALARWAGREVAEARVLPPA</sequence>
<reference evidence="2" key="1">
    <citation type="journal article" date="2019" name="Int. J. Syst. Evol. Microbiol.">
        <title>The Global Catalogue of Microorganisms (GCM) 10K type strain sequencing project: providing services to taxonomists for standard genome sequencing and annotation.</title>
        <authorList>
            <consortium name="The Broad Institute Genomics Platform"/>
            <consortium name="The Broad Institute Genome Sequencing Center for Infectious Disease"/>
            <person name="Wu L."/>
            <person name="Ma J."/>
        </authorList>
    </citation>
    <scope>NUCLEOTIDE SEQUENCE [LARGE SCALE GENOMIC DNA]</scope>
    <source>
        <strain evidence="2">JCM 9377</strain>
    </source>
</reference>
<accession>A0ABP6Q5Y1</accession>
<dbReference type="PANTHER" id="PTHR38479:SF2">
    <property type="entry name" value="WINGED HELIX DNA-BINDING DOMAIN-CONTAINING PROTEIN"/>
    <property type="match status" value="1"/>
</dbReference>
<name>A0ABP6Q5Y1_9ACTN</name>
<dbReference type="EMBL" id="BAAAUV010000004">
    <property type="protein sequence ID" value="GAA3206147.1"/>
    <property type="molecule type" value="Genomic_DNA"/>
</dbReference>
<comment type="caution">
    <text evidence="1">The sequence shown here is derived from an EMBL/GenBank/DDBJ whole genome shotgun (WGS) entry which is preliminary data.</text>
</comment>
<evidence type="ECO:0000313" key="2">
    <source>
        <dbReference type="Proteomes" id="UP001501237"/>
    </source>
</evidence>
<keyword evidence="1" id="KW-0238">DNA-binding</keyword>
<gene>
    <name evidence="1" type="ORF">GCM10010468_21580</name>
</gene>
<dbReference type="InterPro" id="IPR009351">
    <property type="entry name" value="AlkZ-like"/>
</dbReference>
<dbReference type="PANTHER" id="PTHR38479">
    <property type="entry name" value="LMO0824 PROTEIN"/>
    <property type="match status" value="1"/>
</dbReference>
<dbReference type="Proteomes" id="UP001501237">
    <property type="component" value="Unassembled WGS sequence"/>
</dbReference>
<dbReference type="GO" id="GO:0003677">
    <property type="term" value="F:DNA binding"/>
    <property type="evidence" value="ECO:0007669"/>
    <property type="project" value="UniProtKB-KW"/>
</dbReference>